<evidence type="ECO:0000256" key="1">
    <source>
        <dbReference type="SAM" id="MobiDB-lite"/>
    </source>
</evidence>
<feature type="compositionally biased region" description="Basic and acidic residues" evidence="1">
    <location>
        <begin position="199"/>
        <end position="212"/>
    </location>
</feature>
<sequence>MLPMCSSVTLLLLFPKLHQSSALEGPASDLVNTPNRTSRASNSIAVHAETSMQSSPAMASLGPTAGSPDGDSGEIAGVTQHQSQGHHRKNSDDDLAYALKASKEEHERHESDIAQSLEEALVRSLMDESRRSYQDAVLPDALSDAELALLLESTKEYSHELGIEEQNLTCVLEMSKKEDLDRELENSLRQALQLSLEESLSRQPHDQPHDQVEPSTSPNQNSKRVPPTPTVPQNGARQTSRRELSPLQRASLADQVKDSIFALAKCLLVGYLLIFYCETFLFSVK</sequence>
<feature type="region of interest" description="Disordered" evidence="1">
    <location>
        <begin position="198"/>
        <end position="247"/>
    </location>
</feature>
<accession>A0A5B0P6Z6</accession>
<keyword evidence="2" id="KW-1133">Transmembrane helix</keyword>
<dbReference type="Proteomes" id="UP000325313">
    <property type="component" value="Unassembled WGS sequence"/>
</dbReference>
<keyword evidence="2" id="KW-0812">Transmembrane</keyword>
<dbReference type="EMBL" id="VDEP01000371">
    <property type="protein sequence ID" value="KAA1095779.1"/>
    <property type="molecule type" value="Genomic_DNA"/>
</dbReference>
<evidence type="ECO:0000313" key="4">
    <source>
        <dbReference type="EMBL" id="KAA1095779.1"/>
    </source>
</evidence>
<evidence type="ECO:0000256" key="2">
    <source>
        <dbReference type="SAM" id="Phobius"/>
    </source>
</evidence>
<keyword evidence="2" id="KW-0472">Membrane</keyword>
<name>A0A5B0P6Z6_PUCGR</name>
<dbReference type="InterPro" id="IPR003903">
    <property type="entry name" value="UIM_dom"/>
</dbReference>
<evidence type="ECO:0000313" key="5">
    <source>
        <dbReference type="Proteomes" id="UP000325313"/>
    </source>
</evidence>
<protein>
    <submittedName>
        <fullName evidence="4">Uncharacterized protein</fullName>
    </submittedName>
</protein>
<evidence type="ECO:0000256" key="3">
    <source>
        <dbReference type="SAM" id="SignalP"/>
    </source>
</evidence>
<proteinExistence type="predicted"/>
<reference evidence="4 5" key="1">
    <citation type="submission" date="2019-05" db="EMBL/GenBank/DDBJ databases">
        <title>Emergence of the Ug99 lineage of the wheat stem rust pathogen through somatic hybridization.</title>
        <authorList>
            <person name="Li F."/>
            <person name="Upadhyaya N.M."/>
            <person name="Sperschneider J."/>
            <person name="Matny O."/>
            <person name="Nguyen-Phuc H."/>
            <person name="Mago R."/>
            <person name="Raley C."/>
            <person name="Miller M.E."/>
            <person name="Silverstein K.A.T."/>
            <person name="Henningsen E."/>
            <person name="Hirsch C.D."/>
            <person name="Visser B."/>
            <person name="Pretorius Z.A."/>
            <person name="Steffenson B.J."/>
            <person name="Schwessinger B."/>
            <person name="Dodds P.N."/>
            <person name="Figueroa M."/>
        </authorList>
    </citation>
    <scope>NUCLEOTIDE SEQUENCE [LARGE SCALE GENOMIC DNA]</scope>
    <source>
        <strain evidence="4 5">Ug99</strain>
    </source>
</reference>
<feature type="compositionally biased region" description="Polar residues" evidence="1">
    <location>
        <begin position="213"/>
        <end position="223"/>
    </location>
</feature>
<feature type="chain" id="PRO_5022925720" evidence="3">
    <location>
        <begin position="23"/>
        <end position="285"/>
    </location>
</feature>
<organism evidence="4 5">
    <name type="scientific">Puccinia graminis f. sp. tritici</name>
    <dbReference type="NCBI Taxonomy" id="56615"/>
    <lineage>
        <taxon>Eukaryota</taxon>
        <taxon>Fungi</taxon>
        <taxon>Dikarya</taxon>
        <taxon>Basidiomycota</taxon>
        <taxon>Pucciniomycotina</taxon>
        <taxon>Pucciniomycetes</taxon>
        <taxon>Pucciniales</taxon>
        <taxon>Pucciniaceae</taxon>
        <taxon>Puccinia</taxon>
    </lineage>
</organism>
<feature type="transmembrane region" description="Helical" evidence="2">
    <location>
        <begin position="260"/>
        <end position="284"/>
    </location>
</feature>
<feature type="region of interest" description="Disordered" evidence="1">
    <location>
        <begin position="49"/>
        <end position="91"/>
    </location>
</feature>
<keyword evidence="3" id="KW-0732">Signal</keyword>
<dbReference type="AlphaFoldDB" id="A0A5B0P6Z6"/>
<feature type="signal peptide" evidence="3">
    <location>
        <begin position="1"/>
        <end position="22"/>
    </location>
</feature>
<gene>
    <name evidence="4" type="ORF">PGTUg99_030173</name>
</gene>
<comment type="caution">
    <text evidence="4">The sequence shown here is derived from an EMBL/GenBank/DDBJ whole genome shotgun (WGS) entry which is preliminary data.</text>
</comment>
<dbReference type="Pfam" id="PF02809">
    <property type="entry name" value="UIM"/>
    <property type="match status" value="2"/>
</dbReference>